<feature type="region of interest" description="Disordered" evidence="1">
    <location>
        <begin position="388"/>
        <end position="495"/>
    </location>
</feature>
<accession>A0A813Q8C4</accession>
<feature type="compositionally biased region" description="Low complexity" evidence="1">
    <location>
        <begin position="465"/>
        <end position="476"/>
    </location>
</feature>
<evidence type="ECO:0000256" key="1">
    <source>
        <dbReference type="SAM" id="MobiDB-lite"/>
    </source>
</evidence>
<feature type="compositionally biased region" description="Low complexity" evidence="1">
    <location>
        <begin position="162"/>
        <end position="181"/>
    </location>
</feature>
<dbReference type="GO" id="GO:0005737">
    <property type="term" value="C:cytoplasm"/>
    <property type="evidence" value="ECO:0007669"/>
    <property type="project" value="TreeGrafter"/>
</dbReference>
<evidence type="ECO:0000313" key="2">
    <source>
        <dbReference type="EMBL" id="CAF0763697.1"/>
    </source>
</evidence>
<proteinExistence type="predicted"/>
<feature type="compositionally biased region" description="Polar residues" evidence="1">
    <location>
        <begin position="482"/>
        <end position="495"/>
    </location>
</feature>
<sequence>MLTASLNPKTLKQPRMVKKISEVKEVIQNRTDMEIAKVLEYFEYDVGKSIDAFVNDGGKEALAKWAETKSQLNSSQSSLVSDSGRKQNGKTKANLNDLVASVINQFTSSTPTTPLNSQEVKKPEPQILIDSLNRLNTETSIINGYKVTILGIETPNSDQAVSTGNSSSTSPSSLSVTSSASSCDRPQVLDLNNSLLKIPTNNQRQFNKNYINPNAKSFLEKSVKDLQRQTLQLNKIQNSFQDQIEKSTQLLNKTYQQLLSVLNERKKCLDMELVNSSQRAMGLIQERQSKAASLKHLTDNSQHLNDVELNELKADLKHFVSERQLDEEFTKVNMFNLDTVLMERLLGDLNTFGLVYNVKNQYSTQRSTNIEDFLTPVKDLNVVEQKIETQTQNNTNPKPQRTNNNNNNKKENKQILNGSVNGATNGINNSINKGANNKSVHHVDDGQGEFIEVKKPQRNRNKPFNGVQQQNGQLNQKPVVNGVQNSSNRNENTRR</sequence>
<feature type="region of interest" description="Disordered" evidence="1">
    <location>
        <begin position="158"/>
        <end position="181"/>
    </location>
</feature>
<organism evidence="2 3">
    <name type="scientific">Brachionus calyciflorus</name>
    <dbReference type="NCBI Taxonomy" id="104777"/>
    <lineage>
        <taxon>Eukaryota</taxon>
        <taxon>Metazoa</taxon>
        <taxon>Spiralia</taxon>
        <taxon>Gnathifera</taxon>
        <taxon>Rotifera</taxon>
        <taxon>Eurotatoria</taxon>
        <taxon>Monogononta</taxon>
        <taxon>Pseudotrocha</taxon>
        <taxon>Ploima</taxon>
        <taxon>Brachionidae</taxon>
        <taxon>Brachionus</taxon>
    </lineage>
</organism>
<feature type="compositionally biased region" description="Polar residues" evidence="1">
    <location>
        <begin position="415"/>
        <end position="438"/>
    </location>
</feature>
<dbReference type="EMBL" id="CAJNOC010000456">
    <property type="protein sequence ID" value="CAF0763697.1"/>
    <property type="molecule type" value="Genomic_DNA"/>
</dbReference>
<dbReference type="Proteomes" id="UP000663879">
    <property type="component" value="Unassembled WGS sequence"/>
</dbReference>
<reference evidence="2" key="1">
    <citation type="submission" date="2021-02" db="EMBL/GenBank/DDBJ databases">
        <authorList>
            <person name="Nowell W R."/>
        </authorList>
    </citation>
    <scope>NUCLEOTIDE SEQUENCE</scope>
    <source>
        <strain evidence="2">Ploen Becks lab</strain>
    </source>
</reference>
<comment type="caution">
    <text evidence="2">The sequence shown here is derived from an EMBL/GenBank/DDBJ whole genome shotgun (WGS) entry which is preliminary data.</text>
</comment>
<gene>
    <name evidence="2" type="ORF">OXX778_LOCUS4571</name>
</gene>
<name>A0A813Q8C4_9BILA</name>
<feature type="compositionally biased region" description="Basic and acidic residues" evidence="1">
    <location>
        <begin position="441"/>
        <end position="455"/>
    </location>
</feature>
<dbReference type="PANTHER" id="PTHR15623">
    <property type="entry name" value="SPERMATOGENESIS-ASSOCIATED SERINE-RICH PROTEIN 2-RELATED"/>
    <property type="match status" value="1"/>
</dbReference>
<protein>
    <submittedName>
        <fullName evidence="2">Uncharacterized protein</fullName>
    </submittedName>
</protein>
<dbReference type="AlphaFoldDB" id="A0A813Q8C4"/>
<feature type="compositionally biased region" description="Low complexity" evidence="1">
    <location>
        <begin position="388"/>
        <end position="407"/>
    </location>
</feature>
<dbReference type="Pfam" id="PF07139">
    <property type="entry name" value="SPATS2-like"/>
    <property type="match status" value="1"/>
</dbReference>
<evidence type="ECO:0000313" key="3">
    <source>
        <dbReference type="Proteomes" id="UP000663879"/>
    </source>
</evidence>
<dbReference type="InterPro" id="IPR009816">
    <property type="entry name" value="SPATS2-like"/>
</dbReference>
<dbReference type="OrthoDB" id="6136201at2759"/>
<dbReference type="PANTHER" id="PTHR15623:SF11">
    <property type="entry name" value="SPERMATOGENESIS-ASSOCIATED SERINE-RICH PROTEIN 2"/>
    <property type="match status" value="1"/>
</dbReference>
<keyword evidence="3" id="KW-1185">Reference proteome</keyword>